<dbReference type="OrthoDB" id="22542at10239"/>
<accession>W6PNF0</accession>
<dbReference type="GeneID" id="18499565"/>
<dbReference type="GO" id="GO:0019076">
    <property type="term" value="P:viral release from host cell"/>
    <property type="evidence" value="ECO:0007669"/>
    <property type="project" value="InterPro"/>
</dbReference>
<gene>
    <name evidence="1" type="primary">18.7</name>
</gene>
<name>W6PNF0_9CAUD</name>
<dbReference type="InterPro" id="IPR020130">
    <property type="entry name" value="O-spanin_T7likevirus"/>
</dbReference>
<evidence type="ECO:0000313" key="1">
    <source>
        <dbReference type="EMBL" id="CDM21637.1"/>
    </source>
</evidence>
<dbReference type="Pfam" id="PF17531">
    <property type="entry name" value="O_Spanin_T7"/>
    <property type="match status" value="1"/>
</dbReference>
<dbReference type="RefSeq" id="YP_009004208.1">
    <property type="nucleotide sequence ID" value="NC_023548.1"/>
</dbReference>
<protein>
    <submittedName>
        <fullName evidence="1">Hypothethical phage protein</fullName>
    </submittedName>
</protein>
<organism evidence="1 2">
    <name type="scientific">Citrobacter phage CR8</name>
    <dbReference type="NCBI Taxonomy" id="1455076"/>
    <lineage>
        <taxon>Viruses</taxon>
        <taxon>Duplodnaviria</taxon>
        <taxon>Heunggongvirae</taxon>
        <taxon>Uroviricota</taxon>
        <taxon>Caudoviricetes</taxon>
        <taxon>Autographivirales</taxon>
        <taxon>Autotranscriptaviridae</taxon>
        <taxon>Studiervirinae</taxon>
        <taxon>Caroctavirus</taxon>
        <taxon>Caroctavirus CR8</taxon>
    </lineage>
</organism>
<dbReference type="EMBL" id="HG818824">
    <property type="protein sequence ID" value="CDM21637.1"/>
    <property type="molecule type" value="Genomic_DNA"/>
</dbReference>
<dbReference type="KEGG" id="vg:18499565"/>
<keyword evidence="2" id="KW-1185">Reference proteome</keyword>
<dbReference type="Proteomes" id="UP000019157">
    <property type="component" value="Segment"/>
</dbReference>
<proteinExistence type="predicted"/>
<sequence length="85" mass="9442">MLNTSRRLRHERINKLLSTKPHKTTKTSWLNWRGALTGLLLICVSLTAACTSNSRTPAAPQDLTVDASLMVKPNLTNQLLETLSK</sequence>
<evidence type="ECO:0000313" key="2">
    <source>
        <dbReference type="Proteomes" id="UP000019157"/>
    </source>
</evidence>
<reference evidence="1 2" key="1">
    <citation type="journal article" date="2014" name="Genome Announc.">
        <title>Complete Genome Sequences of Two Citrobacter rodentium Bacteriophages, CR8 and CR44b.</title>
        <authorList>
            <person name="Toribio A.L."/>
            <person name="Pickard D."/>
            <person name="Cerdeno-Tarraga A.M."/>
            <person name="Petty N.K."/>
            <person name="Thomson N."/>
            <person name="Salmond G."/>
            <person name="Dougan G."/>
        </authorList>
    </citation>
    <scope>NUCLEOTIDE SEQUENCE [LARGE SCALE GENOMIC DNA]</scope>
</reference>